<evidence type="ECO:0000313" key="3">
    <source>
        <dbReference type="Proteomes" id="UP000067711"/>
    </source>
</evidence>
<feature type="domain" description="DUF4031" evidence="1">
    <location>
        <begin position="15"/>
        <end position="87"/>
    </location>
</feature>
<evidence type="ECO:0000259" key="1">
    <source>
        <dbReference type="Pfam" id="PF13223"/>
    </source>
</evidence>
<organism evidence="2 3">
    <name type="scientific">Burkholderia mayonis</name>
    <dbReference type="NCBI Taxonomy" id="1385591"/>
    <lineage>
        <taxon>Bacteria</taxon>
        <taxon>Pseudomonadati</taxon>
        <taxon>Pseudomonadota</taxon>
        <taxon>Betaproteobacteria</taxon>
        <taxon>Burkholderiales</taxon>
        <taxon>Burkholderiaceae</taxon>
        <taxon>Burkholderia</taxon>
        <taxon>pseudomallei group</taxon>
    </lineage>
</organism>
<evidence type="ECO:0000313" key="2">
    <source>
        <dbReference type="EMBL" id="AOJ09647.1"/>
    </source>
</evidence>
<accession>A0A1B4G171</accession>
<proteinExistence type="predicted"/>
<dbReference type="EMBL" id="CP013389">
    <property type="protein sequence ID" value="AOJ09647.1"/>
    <property type="molecule type" value="Genomic_DNA"/>
</dbReference>
<reference evidence="2 3" key="1">
    <citation type="submission" date="2015-12" db="EMBL/GenBank/DDBJ databases">
        <title>Diversity of Burkholderia near neighbor genomes.</title>
        <authorList>
            <person name="Sahl J."/>
            <person name="Wagner D."/>
            <person name="Keim P."/>
        </authorList>
    </citation>
    <scope>NUCLEOTIDE SEQUENCE [LARGE SCALE GENOMIC DNA]</scope>
    <source>
        <strain evidence="2 3">BDU8</strain>
    </source>
</reference>
<dbReference type="Proteomes" id="UP000067711">
    <property type="component" value="Chromosome 1"/>
</dbReference>
<dbReference type="AlphaFoldDB" id="A0A1B4G171"/>
<sequence length="118" mass="13356">MTVYVDDMYLYPIGQFRVGQRTMKMSHMIADTREELIDMARSIGLNTRHIQKPRTHGEHFDICLSYRERAVAAGAVPITLRQCSAMCVRRRETGVLGDPADAEAWRSSHATARSACQD</sequence>
<dbReference type="RefSeq" id="WP_066491905.1">
    <property type="nucleotide sequence ID" value="NZ_CP013389.1"/>
</dbReference>
<dbReference type="InterPro" id="IPR025109">
    <property type="entry name" value="DUF4031"/>
</dbReference>
<gene>
    <name evidence="2" type="ORF">WS71_20255</name>
</gene>
<dbReference type="Pfam" id="PF13223">
    <property type="entry name" value="DUF4031"/>
    <property type="match status" value="1"/>
</dbReference>
<protein>
    <recommendedName>
        <fullName evidence="1">DUF4031 domain-containing protein</fullName>
    </recommendedName>
</protein>
<name>A0A1B4G171_9BURK</name>